<dbReference type="SUPFAM" id="SSF141868">
    <property type="entry name" value="EAL domain-like"/>
    <property type="match status" value="1"/>
</dbReference>
<keyword evidence="6" id="KW-1185">Reference proteome</keyword>
<dbReference type="Pfam" id="PF00563">
    <property type="entry name" value="EAL"/>
    <property type="match status" value="1"/>
</dbReference>
<evidence type="ECO:0000259" key="4">
    <source>
        <dbReference type="PROSITE" id="PS50887"/>
    </source>
</evidence>
<dbReference type="InterPro" id="IPR052155">
    <property type="entry name" value="Biofilm_reg_signaling"/>
</dbReference>
<feature type="domain" description="EAL" evidence="3">
    <location>
        <begin position="342"/>
        <end position="596"/>
    </location>
</feature>
<feature type="domain" description="GGDEF" evidence="4">
    <location>
        <begin position="201"/>
        <end position="333"/>
    </location>
</feature>
<feature type="domain" description="Response regulatory" evidence="2">
    <location>
        <begin position="26"/>
        <end position="143"/>
    </location>
</feature>
<dbReference type="RefSeq" id="WP_142904251.1">
    <property type="nucleotide sequence ID" value="NZ_ML660092.1"/>
</dbReference>
<dbReference type="InterPro" id="IPR043128">
    <property type="entry name" value="Rev_trsase/Diguanyl_cyclase"/>
</dbReference>
<dbReference type="CDD" id="cd01949">
    <property type="entry name" value="GGDEF"/>
    <property type="match status" value="1"/>
</dbReference>
<dbReference type="Proteomes" id="UP000319732">
    <property type="component" value="Unassembled WGS sequence"/>
</dbReference>
<gene>
    <name evidence="5" type="ORF">FKG94_10820</name>
</gene>
<dbReference type="PANTHER" id="PTHR44757:SF2">
    <property type="entry name" value="BIOFILM ARCHITECTURE MAINTENANCE PROTEIN MBAA"/>
    <property type="match status" value="1"/>
</dbReference>
<comment type="caution">
    <text evidence="5">The sequence shown here is derived from an EMBL/GenBank/DDBJ whole genome shotgun (WGS) entry which is preliminary data.</text>
</comment>
<dbReference type="InterPro" id="IPR001633">
    <property type="entry name" value="EAL_dom"/>
</dbReference>
<dbReference type="AlphaFoldDB" id="A0A545TSG0"/>
<dbReference type="SMART" id="SM00267">
    <property type="entry name" value="GGDEF"/>
    <property type="match status" value="1"/>
</dbReference>
<evidence type="ECO:0000313" key="6">
    <source>
        <dbReference type="Proteomes" id="UP000319732"/>
    </source>
</evidence>
<dbReference type="PROSITE" id="PS50110">
    <property type="entry name" value="RESPONSE_REGULATORY"/>
    <property type="match status" value="1"/>
</dbReference>
<dbReference type="InterPro" id="IPR011006">
    <property type="entry name" value="CheY-like_superfamily"/>
</dbReference>
<dbReference type="PROSITE" id="PS50887">
    <property type="entry name" value="GGDEF"/>
    <property type="match status" value="1"/>
</dbReference>
<reference evidence="5 6" key="1">
    <citation type="submission" date="2019-06" db="EMBL/GenBank/DDBJ databases">
        <title>Whole genome sequence for Cellvibrionaceae sp. R142.</title>
        <authorList>
            <person name="Wang G."/>
        </authorList>
    </citation>
    <scope>NUCLEOTIDE SEQUENCE [LARGE SCALE GENOMIC DNA]</scope>
    <source>
        <strain evidence="5 6">R142</strain>
    </source>
</reference>
<dbReference type="Pfam" id="PF00072">
    <property type="entry name" value="Response_reg"/>
    <property type="match status" value="1"/>
</dbReference>
<evidence type="ECO:0000313" key="5">
    <source>
        <dbReference type="EMBL" id="TQV80152.1"/>
    </source>
</evidence>
<dbReference type="GO" id="GO:0000160">
    <property type="term" value="P:phosphorelay signal transduction system"/>
    <property type="evidence" value="ECO:0007669"/>
    <property type="project" value="InterPro"/>
</dbReference>
<dbReference type="Pfam" id="PF00990">
    <property type="entry name" value="GGDEF"/>
    <property type="match status" value="1"/>
</dbReference>
<sequence length="607" mass="68000">MVQRLGSNTDTTRQMLNKTPSKYANVYLMAEDDPGDAELVKQLLHQAFGDSYSVICVDRFGKVLDALAKGHFEALILDMNLPDRSGVKNITALGNQYPDLPIVVLTGQDDLEQAVDSLNSGAQDYLSKNQVTPELLSRSLRYARERKNIESKLKKALQEQAHSNARLKNLAQHDTLTTLPNRAHFQITVPRMLMRAARAKKWVALLYVDLNGFKKINDSYGHPIGDELLRQLAARLKATVRDSDFLARLGGDEFVLMTDLLEDKREVYKLIGRLLAVFDQPFTLDKHEVPCTPSIGVAFYPDADNLELLMKQADCAMYEAKNQENSAVCFYTTQLESQYARNMEIEAHVNHALEAAQFDVQFQPLVSSGNPGATHIEALMRWRSPELGDIPPSEFIPIIENSPTINEITHIVVRECGRLLKSPGVFNLGYTRLALNVCVSQISSAAFCDQLLAWLKDFGIAADNICLELTEGHLMKNVAQCGAQLQRLRSLGIHIALDDVGIGYSSFAHLLELPLDYLKLNRILIDHIDKKPRNQALAVGIVEMAHRLGIKVVAVGIEREEEFRTARQLGCDYLQGYYIAAPMQIGEISRYAKDRPRSDLQLKNETV</sequence>
<dbReference type="Gene3D" id="3.40.50.2300">
    <property type="match status" value="1"/>
</dbReference>
<proteinExistence type="predicted"/>
<dbReference type="SUPFAM" id="SSF52172">
    <property type="entry name" value="CheY-like"/>
    <property type="match status" value="1"/>
</dbReference>
<dbReference type="InterPro" id="IPR000160">
    <property type="entry name" value="GGDEF_dom"/>
</dbReference>
<evidence type="ECO:0000259" key="2">
    <source>
        <dbReference type="PROSITE" id="PS50110"/>
    </source>
</evidence>
<dbReference type="PANTHER" id="PTHR44757">
    <property type="entry name" value="DIGUANYLATE CYCLASE DGCP"/>
    <property type="match status" value="1"/>
</dbReference>
<name>A0A545TSG0_9GAMM</name>
<dbReference type="OrthoDB" id="9176779at2"/>
<protein>
    <submittedName>
        <fullName evidence="5">EAL domain-containing protein</fullName>
    </submittedName>
</protein>
<dbReference type="InterPro" id="IPR001789">
    <property type="entry name" value="Sig_transdc_resp-reg_receiver"/>
</dbReference>
<accession>A0A545TSG0</accession>
<evidence type="ECO:0000256" key="1">
    <source>
        <dbReference type="PROSITE-ProRule" id="PRU00169"/>
    </source>
</evidence>
<evidence type="ECO:0000259" key="3">
    <source>
        <dbReference type="PROSITE" id="PS50883"/>
    </source>
</evidence>
<feature type="modified residue" description="4-aspartylphosphate" evidence="1">
    <location>
        <position position="78"/>
    </location>
</feature>
<organism evidence="5 6">
    <name type="scientific">Exilibacterium tricleocarpae</name>
    <dbReference type="NCBI Taxonomy" id="2591008"/>
    <lineage>
        <taxon>Bacteria</taxon>
        <taxon>Pseudomonadati</taxon>
        <taxon>Pseudomonadota</taxon>
        <taxon>Gammaproteobacteria</taxon>
        <taxon>Cellvibrionales</taxon>
        <taxon>Cellvibrionaceae</taxon>
        <taxon>Exilibacterium</taxon>
    </lineage>
</organism>
<dbReference type="SUPFAM" id="SSF55073">
    <property type="entry name" value="Nucleotide cyclase"/>
    <property type="match status" value="1"/>
</dbReference>
<dbReference type="PROSITE" id="PS50883">
    <property type="entry name" value="EAL"/>
    <property type="match status" value="1"/>
</dbReference>
<dbReference type="CDD" id="cd01948">
    <property type="entry name" value="EAL"/>
    <property type="match status" value="1"/>
</dbReference>
<dbReference type="NCBIfam" id="TIGR00254">
    <property type="entry name" value="GGDEF"/>
    <property type="match status" value="1"/>
</dbReference>
<dbReference type="Gene3D" id="3.20.20.450">
    <property type="entry name" value="EAL domain"/>
    <property type="match status" value="1"/>
</dbReference>
<dbReference type="SMART" id="SM00448">
    <property type="entry name" value="REC"/>
    <property type="match status" value="1"/>
</dbReference>
<dbReference type="InterPro" id="IPR029787">
    <property type="entry name" value="Nucleotide_cyclase"/>
</dbReference>
<dbReference type="Gene3D" id="3.30.70.270">
    <property type="match status" value="1"/>
</dbReference>
<dbReference type="SMART" id="SM00052">
    <property type="entry name" value="EAL"/>
    <property type="match status" value="1"/>
</dbReference>
<dbReference type="EMBL" id="VHSG01000010">
    <property type="protein sequence ID" value="TQV80152.1"/>
    <property type="molecule type" value="Genomic_DNA"/>
</dbReference>
<dbReference type="InterPro" id="IPR035919">
    <property type="entry name" value="EAL_sf"/>
</dbReference>
<keyword evidence="1" id="KW-0597">Phosphoprotein</keyword>